<evidence type="ECO:0000259" key="4">
    <source>
        <dbReference type="Pfam" id="PF12705"/>
    </source>
</evidence>
<keyword evidence="2" id="KW-0067">ATP-binding</keyword>
<feature type="domain" description="PD-(D/E)XK endonuclease-like" evidence="4">
    <location>
        <begin position="134"/>
        <end position="251"/>
    </location>
</feature>
<evidence type="ECO:0000256" key="2">
    <source>
        <dbReference type="ARBA" id="ARBA00022806"/>
    </source>
</evidence>
<evidence type="ECO:0000256" key="3">
    <source>
        <dbReference type="ARBA" id="ARBA00023204"/>
    </source>
</evidence>
<keyword evidence="2" id="KW-0547">Nucleotide-binding</keyword>
<dbReference type="InterPro" id="IPR038726">
    <property type="entry name" value="PDDEXK_AddAB-type"/>
</dbReference>
<keyword evidence="1" id="KW-0227">DNA damage</keyword>
<proteinExistence type="predicted"/>
<protein>
    <recommendedName>
        <fullName evidence="4">PD-(D/E)XK endonuclease-like domain-containing protein</fullName>
    </recommendedName>
</protein>
<comment type="caution">
    <text evidence="5">The sequence shown here is derived from an EMBL/GenBank/DDBJ whole genome shotgun (WGS) entry which is preliminary data.</text>
</comment>
<keyword evidence="3" id="KW-0234">DNA repair</keyword>
<reference evidence="5 6" key="1">
    <citation type="submission" date="2019-01" db="EMBL/GenBank/DDBJ databases">
        <title>Coherence of Microcystis species and biogeography revealed through population genomics.</title>
        <authorList>
            <person name="Perez-Carrascal O.M."/>
            <person name="Terrat Y."/>
            <person name="Giani A."/>
            <person name="Fortin N."/>
            <person name="Tromas N."/>
            <person name="Shapiro B.J."/>
        </authorList>
    </citation>
    <scope>NUCLEOTIDE SEQUENCE [LARGE SCALE GENOMIC DNA]</scope>
    <source>
        <strain evidence="5">Ma_QC_Ch_20071001_S25D</strain>
    </source>
</reference>
<gene>
    <name evidence="5" type="ORF">EWV57_23050</name>
</gene>
<accession>A0A552FBY8</accession>
<evidence type="ECO:0000313" key="5">
    <source>
        <dbReference type="EMBL" id="TRU44233.1"/>
    </source>
</evidence>
<dbReference type="AlphaFoldDB" id="A0A552FBY8"/>
<organism evidence="5 6">
    <name type="scientific">Microcystis aeruginosa Ma_QC_Ch_20071001_S25D</name>
    <dbReference type="NCBI Taxonomy" id="2486250"/>
    <lineage>
        <taxon>Bacteria</taxon>
        <taxon>Bacillati</taxon>
        <taxon>Cyanobacteriota</taxon>
        <taxon>Cyanophyceae</taxon>
        <taxon>Oscillatoriophycideae</taxon>
        <taxon>Chroococcales</taxon>
        <taxon>Microcystaceae</taxon>
        <taxon>Microcystis</taxon>
    </lineage>
</organism>
<dbReference type="GO" id="GO:0006281">
    <property type="term" value="P:DNA repair"/>
    <property type="evidence" value="ECO:0007669"/>
    <property type="project" value="UniProtKB-KW"/>
</dbReference>
<keyword evidence="2" id="KW-0378">Hydrolase</keyword>
<dbReference type="Pfam" id="PF12705">
    <property type="entry name" value="PDDEXK_1"/>
    <property type="match status" value="1"/>
</dbReference>
<dbReference type="EMBL" id="SFBE01000376">
    <property type="protein sequence ID" value="TRU44233.1"/>
    <property type="molecule type" value="Genomic_DNA"/>
</dbReference>
<evidence type="ECO:0000313" key="6">
    <source>
        <dbReference type="Proteomes" id="UP000316958"/>
    </source>
</evidence>
<dbReference type="Proteomes" id="UP000316958">
    <property type="component" value="Unassembled WGS sequence"/>
</dbReference>
<evidence type="ECO:0000256" key="1">
    <source>
        <dbReference type="ARBA" id="ARBA00022763"/>
    </source>
</evidence>
<dbReference type="GO" id="GO:0004386">
    <property type="term" value="F:helicase activity"/>
    <property type="evidence" value="ECO:0007669"/>
    <property type="project" value="UniProtKB-KW"/>
</dbReference>
<name>A0A552FBY8_MICAE</name>
<keyword evidence="2" id="KW-0347">Helicase</keyword>
<sequence>MEFSYSLWRDFSPQLGLEEFHCHKKRGLSRAKKIKQQDTNPQLIGKLAQRGIAYLYKHPEFLSAQGIKYVGNKVLNLQNRDGEVAQTIQNILELYFKYPFLQNKNVIHLDSGDQASENIILPIDKIYLRVNYLFDCVIEEESRIHIVDFKTGKTQDIRQAFVYILVGDNLYFNYEKEIVASFYNLETAESSEIYSLDPQEKKFVKQRILEIAVAHKREMKDYDCGQKSFENIFPASPGRGCLNCSYQFYCEDYVEYVNDN</sequence>